<sequence length="1030" mass="111291">MDLEALAQISAAGLAGVFTGAAAFMTIAQHPALLEIHRAEFQAPYFRRMYFYAARMQGPMAIGSGLSSMTVYLLQRGRDCGCQNRGGMPRIWLLSGSIMMSIVPYTMTRMLALNRRLTDTKRYKIYGREWLQRTLKRWGELHDVRTGASLIAFTGMLYVIIPSPSLPGSIDEDIIERLERGTSENEIEEDIVFGDGCEAIAEESQDEPLDEYLSDEQYPQSYAEDDNGLYYFHDHGDDISGSVFGSSESSDDQGEELVGSSTSSDQEFTDSEDTLAYDGDDDAQMRASAPNGGLRRTAAVRSQLNFLRVRELHVVLGDLNLPRSGRKQELIDRIAHALEQFELKAGESGGNQAMCTHYNNQLAVGLRSIDTQLRLSRPNHPGVSAHSAAAPSSSASSYSGTTTPPSRYAQPPTAQPAPYHQRASSSASYNSSGLLPTPLPLGFECLQPRLIDGVRCFCGAPSGKIVHCVGCDLRAHAKCHQLIAAPAEDEWYCERCRASVFDPFLRVHKTVLAPQFVRFNRSLATYRIEYAISDGDLNDLYARRETKAGAMTPGCRELQLRCFVLNEELATGTSWPATSQVSVNGFNLQLVQRAPPGQSNPSKVLRELPANVFPFSRVGRNVVEVRTNESPSVFVFLVQVVEFRDIQELVAEVTAASAQMSYEQARDQVIKSFGDDDDVVTTCTVLSVRCPLGLCVISLPARGLHCKHLQCFDLRTFLQFNKKARSRAYRCTVCHNFIKATDLRIDPYLKKLLAEVADDDELEEVEISPDATWKRRTADDATAAPPQKRIKQEASSESASASSDTTGNATTNGSAPVEIVLLSSDDEDEDDESSSSTAPSRSAAASTTATTETTPVALYPSSDQRTSALSDDDVAILTVDSDIWETSPAGTAASTQALAGFSAAQANGLMPFPLDDALFAGLTAADPTVAAAWNPASAPYFGASNPYTVPGSAAPWNRSLESSRSATEADLATAMALLSESSSSSRPGAAATHSAPAAPATGAAKPSPPPPPSSSRGVLDVICLLDSDSE</sequence>
<feature type="compositionally biased region" description="Low complexity" evidence="11">
    <location>
        <begin position="978"/>
        <end position="1005"/>
    </location>
</feature>
<dbReference type="SUPFAM" id="SSF57903">
    <property type="entry name" value="FYVE/PHD zinc finger"/>
    <property type="match status" value="1"/>
</dbReference>
<dbReference type="CDD" id="cd16650">
    <property type="entry name" value="SP-RING_PIAS-like"/>
    <property type="match status" value="1"/>
</dbReference>
<dbReference type="SMART" id="SM00513">
    <property type="entry name" value="SAP"/>
    <property type="match status" value="1"/>
</dbReference>
<dbReference type="SUPFAM" id="SSF68906">
    <property type="entry name" value="SAP domain"/>
    <property type="match status" value="1"/>
</dbReference>
<comment type="caution">
    <text evidence="15">The sequence shown here is derived from an EMBL/GenBank/DDBJ whole genome shotgun (WGS) entry which is preliminary data.</text>
</comment>
<dbReference type="InterPro" id="IPR038654">
    <property type="entry name" value="PINIT_sf"/>
</dbReference>
<comment type="similarity">
    <text evidence="3">Belongs to the PIAS family.</text>
</comment>
<dbReference type="GO" id="GO:0005634">
    <property type="term" value="C:nucleus"/>
    <property type="evidence" value="ECO:0007669"/>
    <property type="project" value="UniProtKB-SubCell"/>
</dbReference>
<accession>A0AAD5LM76</accession>
<feature type="compositionally biased region" description="Acidic residues" evidence="11">
    <location>
        <begin position="267"/>
        <end position="282"/>
    </location>
</feature>
<comment type="pathway">
    <text evidence="2">Protein modification; protein sumoylation.</text>
</comment>
<evidence type="ECO:0000313" key="15">
    <source>
        <dbReference type="EMBL" id="KAJ0405935.1"/>
    </source>
</evidence>
<dbReference type="Gene3D" id="3.30.40.10">
    <property type="entry name" value="Zinc/RING finger domain, C3HC4 (zinc finger)"/>
    <property type="match status" value="2"/>
</dbReference>
<feature type="region of interest" description="Disordered" evidence="11">
    <location>
        <begin position="978"/>
        <end position="1019"/>
    </location>
</feature>
<evidence type="ECO:0000259" key="14">
    <source>
        <dbReference type="PROSITE" id="PS51044"/>
    </source>
</evidence>
<evidence type="ECO:0000259" key="13">
    <source>
        <dbReference type="PROSITE" id="PS50800"/>
    </source>
</evidence>
<feature type="transmembrane region" description="Helical" evidence="12">
    <location>
        <begin position="91"/>
        <end position="112"/>
    </location>
</feature>
<dbReference type="Pfam" id="PF02037">
    <property type="entry name" value="SAP"/>
    <property type="match status" value="1"/>
</dbReference>
<dbReference type="GO" id="GO:0016925">
    <property type="term" value="P:protein sumoylation"/>
    <property type="evidence" value="ECO:0007669"/>
    <property type="project" value="TreeGrafter"/>
</dbReference>
<evidence type="ECO:0000256" key="1">
    <source>
        <dbReference type="ARBA" id="ARBA00004123"/>
    </source>
</evidence>
<keyword evidence="12" id="KW-0472">Membrane</keyword>
<dbReference type="Pfam" id="PF08592">
    <property type="entry name" value="Anthrone_oxy"/>
    <property type="match status" value="1"/>
</dbReference>
<evidence type="ECO:0008006" key="17">
    <source>
        <dbReference type="Google" id="ProtNLM"/>
    </source>
</evidence>
<feature type="region of interest" description="Disordered" evidence="11">
    <location>
        <begin position="241"/>
        <end position="293"/>
    </location>
</feature>
<feature type="compositionally biased region" description="Low complexity" evidence="11">
    <location>
        <begin position="384"/>
        <end position="430"/>
    </location>
</feature>
<feature type="region of interest" description="Disordered" evidence="11">
    <location>
        <begin position="375"/>
        <end position="430"/>
    </location>
</feature>
<dbReference type="Gene3D" id="1.10.720.30">
    <property type="entry name" value="SAP domain"/>
    <property type="match status" value="1"/>
</dbReference>
<reference evidence="15" key="1">
    <citation type="submission" date="2021-12" db="EMBL/GenBank/DDBJ databases">
        <title>Prjna785345.</title>
        <authorList>
            <person name="Rujirawat T."/>
            <person name="Krajaejun T."/>
        </authorList>
    </citation>
    <scope>NUCLEOTIDE SEQUENCE</scope>
    <source>
        <strain evidence="15">Pi057C3</strain>
    </source>
</reference>
<evidence type="ECO:0000256" key="6">
    <source>
        <dbReference type="ARBA" id="ARBA00022771"/>
    </source>
</evidence>
<protein>
    <recommendedName>
        <fullName evidence="17">SUMO ligase</fullName>
    </recommendedName>
</protein>
<dbReference type="AlphaFoldDB" id="A0AAD5LM76"/>
<dbReference type="SMART" id="SM00249">
    <property type="entry name" value="PHD"/>
    <property type="match status" value="1"/>
</dbReference>
<dbReference type="InterPro" id="IPR003034">
    <property type="entry name" value="SAP_dom"/>
</dbReference>
<keyword evidence="9" id="KW-0539">Nucleus</keyword>
<dbReference type="GO" id="GO:0000785">
    <property type="term" value="C:chromatin"/>
    <property type="evidence" value="ECO:0007669"/>
    <property type="project" value="TreeGrafter"/>
</dbReference>
<keyword evidence="12" id="KW-1133">Transmembrane helix</keyword>
<evidence type="ECO:0000256" key="12">
    <source>
        <dbReference type="SAM" id="Phobius"/>
    </source>
</evidence>
<evidence type="ECO:0000256" key="10">
    <source>
        <dbReference type="PROSITE-ProRule" id="PRU00452"/>
    </source>
</evidence>
<evidence type="ECO:0000256" key="8">
    <source>
        <dbReference type="ARBA" id="ARBA00022833"/>
    </source>
</evidence>
<dbReference type="GO" id="GO:0008270">
    <property type="term" value="F:zinc ion binding"/>
    <property type="evidence" value="ECO:0007669"/>
    <property type="project" value="UniProtKB-KW"/>
</dbReference>
<keyword evidence="7" id="KW-0833">Ubl conjugation pathway</keyword>
<dbReference type="Pfam" id="PF02891">
    <property type="entry name" value="zf-MIZ"/>
    <property type="match status" value="1"/>
</dbReference>
<dbReference type="Gene3D" id="2.60.120.780">
    <property type="entry name" value="PINIT domain"/>
    <property type="match status" value="1"/>
</dbReference>
<evidence type="ECO:0000256" key="3">
    <source>
        <dbReference type="ARBA" id="ARBA00005383"/>
    </source>
</evidence>
<dbReference type="EMBL" id="JAKCXM010000038">
    <property type="protein sequence ID" value="KAJ0405935.1"/>
    <property type="molecule type" value="Genomic_DNA"/>
</dbReference>
<keyword evidence="16" id="KW-1185">Reference proteome</keyword>
<feature type="compositionally biased region" description="Acidic residues" evidence="11">
    <location>
        <begin position="824"/>
        <end position="833"/>
    </location>
</feature>
<dbReference type="GO" id="GO:0061665">
    <property type="term" value="F:SUMO ligase activity"/>
    <property type="evidence" value="ECO:0007669"/>
    <property type="project" value="TreeGrafter"/>
</dbReference>
<evidence type="ECO:0000256" key="4">
    <source>
        <dbReference type="ARBA" id="ARBA00022679"/>
    </source>
</evidence>
<evidence type="ECO:0000256" key="5">
    <source>
        <dbReference type="ARBA" id="ARBA00022723"/>
    </source>
</evidence>
<dbReference type="InterPro" id="IPR004181">
    <property type="entry name" value="Znf_MIZ"/>
</dbReference>
<organism evidence="15 16">
    <name type="scientific">Pythium insidiosum</name>
    <name type="common">Pythiosis disease agent</name>
    <dbReference type="NCBI Taxonomy" id="114742"/>
    <lineage>
        <taxon>Eukaryota</taxon>
        <taxon>Sar</taxon>
        <taxon>Stramenopiles</taxon>
        <taxon>Oomycota</taxon>
        <taxon>Peronosporomycetes</taxon>
        <taxon>Pythiales</taxon>
        <taxon>Pythiaceae</taxon>
        <taxon>Pythium</taxon>
    </lineage>
</organism>
<keyword evidence="6 10" id="KW-0863">Zinc-finger</keyword>
<evidence type="ECO:0000256" key="9">
    <source>
        <dbReference type="ARBA" id="ARBA00023242"/>
    </source>
</evidence>
<feature type="domain" description="SP-RING-type" evidence="14">
    <location>
        <begin position="675"/>
        <end position="758"/>
    </location>
</feature>
<feature type="compositionally biased region" description="Low complexity" evidence="11">
    <location>
        <begin position="793"/>
        <end position="803"/>
    </location>
</feature>
<gene>
    <name evidence="15" type="ORF">P43SY_005501</name>
</gene>
<feature type="compositionally biased region" description="Low complexity" evidence="11">
    <location>
        <begin position="834"/>
        <end position="854"/>
    </location>
</feature>
<dbReference type="PANTHER" id="PTHR10782:SF4">
    <property type="entry name" value="TONALLI, ISOFORM E"/>
    <property type="match status" value="1"/>
</dbReference>
<keyword evidence="12" id="KW-0812">Transmembrane</keyword>
<dbReference type="Proteomes" id="UP001209570">
    <property type="component" value="Unassembled WGS sequence"/>
</dbReference>
<keyword evidence="4" id="KW-0808">Transferase</keyword>
<evidence type="ECO:0000313" key="16">
    <source>
        <dbReference type="Proteomes" id="UP001209570"/>
    </source>
</evidence>
<dbReference type="InterPro" id="IPR001965">
    <property type="entry name" value="Znf_PHD"/>
</dbReference>
<keyword evidence="5" id="KW-0479">Metal-binding</keyword>
<evidence type="ECO:0000256" key="7">
    <source>
        <dbReference type="ARBA" id="ARBA00022786"/>
    </source>
</evidence>
<evidence type="ECO:0000256" key="11">
    <source>
        <dbReference type="SAM" id="MobiDB-lite"/>
    </source>
</evidence>
<feature type="transmembrane region" description="Helical" evidence="12">
    <location>
        <begin position="49"/>
        <end position="71"/>
    </location>
</feature>
<keyword evidence="8" id="KW-0862">Zinc</keyword>
<dbReference type="PANTHER" id="PTHR10782">
    <property type="entry name" value="ZINC FINGER MIZ DOMAIN-CONTAINING PROTEIN"/>
    <property type="match status" value="1"/>
</dbReference>
<name>A0AAD5LM76_PYTIN</name>
<feature type="domain" description="SAP" evidence="13">
    <location>
        <begin position="304"/>
        <end position="338"/>
    </location>
</feature>
<feature type="compositionally biased region" description="Polar residues" evidence="11">
    <location>
        <begin position="804"/>
        <end position="814"/>
    </location>
</feature>
<dbReference type="InterPro" id="IPR011011">
    <property type="entry name" value="Znf_FYVE_PHD"/>
</dbReference>
<feature type="region of interest" description="Disordered" evidence="11">
    <location>
        <begin position="771"/>
        <end position="867"/>
    </location>
</feature>
<dbReference type="PROSITE" id="PS50800">
    <property type="entry name" value="SAP"/>
    <property type="match status" value="1"/>
</dbReference>
<comment type="subcellular location">
    <subcellularLocation>
        <location evidence="1">Nucleus</location>
    </subcellularLocation>
</comment>
<dbReference type="InterPro" id="IPR013083">
    <property type="entry name" value="Znf_RING/FYVE/PHD"/>
</dbReference>
<dbReference type="PROSITE" id="PS51044">
    <property type="entry name" value="ZF_SP_RING"/>
    <property type="match status" value="1"/>
</dbReference>
<proteinExistence type="inferred from homology"/>
<evidence type="ECO:0000256" key="2">
    <source>
        <dbReference type="ARBA" id="ARBA00004718"/>
    </source>
</evidence>
<dbReference type="InterPro" id="IPR036361">
    <property type="entry name" value="SAP_dom_sf"/>
</dbReference>
<feature type="transmembrane region" description="Helical" evidence="12">
    <location>
        <begin position="6"/>
        <end position="28"/>
    </location>
</feature>
<dbReference type="InterPro" id="IPR013901">
    <property type="entry name" value="Anthrone_oxy"/>
</dbReference>